<dbReference type="Proteomes" id="UP000325780">
    <property type="component" value="Unassembled WGS sequence"/>
</dbReference>
<reference evidence="1 2" key="1">
    <citation type="submission" date="2019-04" db="EMBL/GenBank/DDBJ databases">
        <title>Friends and foes A comparative genomics study of 23 Aspergillus species from section Flavi.</title>
        <authorList>
            <consortium name="DOE Joint Genome Institute"/>
            <person name="Kjaerbolling I."/>
            <person name="Vesth T."/>
            <person name="Frisvad J.C."/>
            <person name="Nybo J.L."/>
            <person name="Theobald S."/>
            <person name="Kildgaard S."/>
            <person name="Isbrandt T."/>
            <person name="Kuo A."/>
            <person name="Sato A."/>
            <person name="Lyhne E.K."/>
            <person name="Kogle M.E."/>
            <person name="Wiebenga A."/>
            <person name="Kun R.S."/>
            <person name="Lubbers R.J."/>
            <person name="Makela M.R."/>
            <person name="Barry K."/>
            <person name="Chovatia M."/>
            <person name="Clum A."/>
            <person name="Daum C."/>
            <person name="Haridas S."/>
            <person name="He G."/>
            <person name="LaButti K."/>
            <person name="Lipzen A."/>
            <person name="Mondo S."/>
            <person name="Riley R."/>
            <person name="Salamov A."/>
            <person name="Simmons B.A."/>
            <person name="Magnuson J.K."/>
            <person name="Henrissat B."/>
            <person name="Mortensen U.H."/>
            <person name="Larsen T.O."/>
            <person name="Devries R.P."/>
            <person name="Grigoriev I.V."/>
            <person name="Machida M."/>
            <person name="Baker S.E."/>
            <person name="Andersen M.R."/>
        </authorList>
    </citation>
    <scope>NUCLEOTIDE SEQUENCE [LARGE SCALE GENOMIC DNA]</scope>
    <source>
        <strain evidence="1 2">IBT 18842</strain>
    </source>
</reference>
<name>A0A5N6TWE6_ASPAV</name>
<dbReference type="AlphaFoldDB" id="A0A5N6TWE6"/>
<gene>
    <name evidence="1" type="ORF">BDV25DRAFT_172033</name>
</gene>
<protein>
    <recommendedName>
        <fullName evidence="3">Restriction endonuclease domain-containing protein</fullName>
    </recommendedName>
</protein>
<proteinExistence type="predicted"/>
<evidence type="ECO:0000313" key="1">
    <source>
        <dbReference type="EMBL" id="KAE8150610.1"/>
    </source>
</evidence>
<dbReference type="OrthoDB" id="76567at2759"/>
<organism evidence="1 2">
    <name type="scientific">Aspergillus avenaceus</name>
    <dbReference type="NCBI Taxonomy" id="36643"/>
    <lineage>
        <taxon>Eukaryota</taxon>
        <taxon>Fungi</taxon>
        <taxon>Dikarya</taxon>
        <taxon>Ascomycota</taxon>
        <taxon>Pezizomycotina</taxon>
        <taxon>Eurotiomycetes</taxon>
        <taxon>Eurotiomycetidae</taxon>
        <taxon>Eurotiales</taxon>
        <taxon>Aspergillaceae</taxon>
        <taxon>Aspergillus</taxon>
        <taxon>Aspergillus subgen. Circumdati</taxon>
    </lineage>
</organism>
<sequence>MAAEESQPSESSFIDSVASITQHLPVSSDRVLGSRNTNKPPSQTAQSLFYALKGEIIDTNGPFFIEKEGIPPEIGYLVTRSLSENNEVEGKGVRISYNPINQTLCIKMPSHSHDVILAWGSNELVRAGMTGFFTTPELDEVSLFSACRFDNFPIPWQSVYKEPDMVFVYGPRDLPTVLVEVGYSQSWPRLLQDKDVWFQAAPTVNVVVLVKWNRCTNSRVAGYLELFRRGVPTPTHIDIFPTPTPPAPQTLTFRRDDFYPPGTTLPAGRSPNDLWQWDINNLRMRTTRAMSADGTVPA</sequence>
<evidence type="ECO:0000313" key="2">
    <source>
        <dbReference type="Proteomes" id="UP000325780"/>
    </source>
</evidence>
<accession>A0A5N6TWE6</accession>
<evidence type="ECO:0008006" key="3">
    <source>
        <dbReference type="Google" id="ProtNLM"/>
    </source>
</evidence>
<keyword evidence="2" id="KW-1185">Reference proteome</keyword>
<dbReference type="EMBL" id="ML742090">
    <property type="protein sequence ID" value="KAE8150610.1"/>
    <property type="molecule type" value="Genomic_DNA"/>
</dbReference>